<evidence type="ECO:0008006" key="3">
    <source>
        <dbReference type="Google" id="ProtNLM"/>
    </source>
</evidence>
<protein>
    <recommendedName>
        <fullName evidence="3">PIN domain-containing protein</fullName>
    </recommendedName>
</protein>
<gene>
    <name evidence="1" type="ORF">EWF95_03680</name>
</gene>
<dbReference type="OrthoDB" id="214513at2157"/>
<sequence>MKLVADTSGLVSIASTPEARQELLPLLLDSYEVTVPQQITDELESIRGYDDDHATAAGAVLESKPRLTVATVDLDSTFPLDDGENAVVQLANSLDAPFCYCDEYNQLSLIHASLSATRLVTTPRLLKAFVVRGLVSNDTAMELLDGIADVRSWNGNAYVQQATRLFEWTE</sequence>
<keyword evidence="2" id="KW-1185">Reference proteome</keyword>
<evidence type="ECO:0000313" key="1">
    <source>
        <dbReference type="EMBL" id="TQQ82052.1"/>
    </source>
</evidence>
<dbReference type="Proteomes" id="UP000315385">
    <property type="component" value="Unassembled WGS sequence"/>
</dbReference>
<dbReference type="RefSeq" id="WP_142442704.1">
    <property type="nucleotide sequence ID" value="NZ_SESI01000001.1"/>
</dbReference>
<reference evidence="1 2" key="1">
    <citation type="submission" date="2019-02" db="EMBL/GenBank/DDBJ databases">
        <title>Halonotius sp. a new haloqrchaeon isolated from saline water.</title>
        <authorList>
            <person name="Duran-Viseras A."/>
            <person name="Sanchez-Porro C."/>
            <person name="Ventosa A."/>
        </authorList>
    </citation>
    <scope>NUCLEOTIDE SEQUENCE [LARGE SCALE GENOMIC DNA]</scope>
    <source>
        <strain evidence="1 2">F9-27</strain>
    </source>
</reference>
<comment type="caution">
    <text evidence="1">The sequence shown here is derived from an EMBL/GenBank/DDBJ whole genome shotgun (WGS) entry which is preliminary data.</text>
</comment>
<dbReference type="EMBL" id="SESI01000001">
    <property type="protein sequence ID" value="TQQ82052.1"/>
    <property type="molecule type" value="Genomic_DNA"/>
</dbReference>
<accession>A0A544QRK4</accession>
<proteinExistence type="predicted"/>
<dbReference type="AlphaFoldDB" id="A0A544QRK4"/>
<name>A0A544QRK4_9EURY</name>
<evidence type="ECO:0000313" key="2">
    <source>
        <dbReference type="Proteomes" id="UP000315385"/>
    </source>
</evidence>
<organism evidence="1 2">
    <name type="scientific">Halonotius roseus</name>
    <dbReference type="NCBI Taxonomy" id="2511997"/>
    <lineage>
        <taxon>Archaea</taxon>
        <taxon>Methanobacteriati</taxon>
        <taxon>Methanobacteriota</taxon>
        <taxon>Stenosarchaea group</taxon>
        <taxon>Halobacteria</taxon>
        <taxon>Halobacteriales</taxon>
        <taxon>Haloferacaceae</taxon>
        <taxon>Halonotius</taxon>
    </lineage>
</organism>